<dbReference type="GO" id="GO:0016020">
    <property type="term" value="C:membrane"/>
    <property type="evidence" value="ECO:0007669"/>
    <property type="project" value="InterPro"/>
</dbReference>
<dbReference type="SUPFAM" id="SSF55874">
    <property type="entry name" value="ATPase domain of HSP90 chaperone/DNA topoisomerase II/histidine kinase"/>
    <property type="match status" value="1"/>
</dbReference>
<dbReference type="PANTHER" id="PTHR34220:SF7">
    <property type="entry name" value="SENSOR HISTIDINE KINASE YPDA"/>
    <property type="match status" value="1"/>
</dbReference>
<evidence type="ECO:0000256" key="1">
    <source>
        <dbReference type="SAM" id="Coils"/>
    </source>
</evidence>
<keyword evidence="1" id="KW-0175">Coiled coil</keyword>
<keyword evidence="2" id="KW-0472">Membrane</keyword>
<keyword evidence="2" id="KW-1133">Transmembrane helix</keyword>
<feature type="chain" id="PRO_5012935459" description="Signal transduction histidine kinase internal region domain-containing protein" evidence="3">
    <location>
        <begin position="25"/>
        <end position="957"/>
    </location>
</feature>
<evidence type="ECO:0000259" key="4">
    <source>
        <dbReference type="Pfam" id="PF06580"/>
    </source>
</evidence>
<protein>
    <recommendedName>
        <fullName evidence="8">Signal transduction histidine kinase internal region domain-containing protein</fullName>
    </recommendedName>
</protein>
<dbReference type="InterPro" id="IPR011110">
    <property type="entry name" value="Reg_prop"/>
</dbReference>
<name>A0A1V9G8W3_9BACT</name>
<dbReference type="SUPFAM" id="SSF63829">
    <property type="entry name" value="Calcium-dependent phosphotriesterase"/>
    <property type="match status" value="1"/>
</dbReference>
<keyword evidence="2" id="KW-0812">Transmembrane</keyword>
<keyword evidence="3" id="KW-0732">Signal</keyword>
<proteinExistence type="predicted"/>
<accession>A0A1V9G8W3</accession>
<gene>
    <name evidence="6" type="ORF">A3860_01225</name>
</gene>
<dbReference type="Gene3D" id="2.130.10.10">
    <property type="entry name" value="YVTN repeat-like/Quinoprotein amine dehydrogenase"/>
    <property type="match status" value="2"/>
</dbReference>
<dbReference type="EMBL" id="LVYD01000001">
    <property type="protein sequence ID" value="OQP67010.1"/>
    <property type="molecule type" value="Genomic_DNA"/>
</dbReference>
<feature type="signal peptide" evidence="3">
    <location>
        <begin position="1"/>
        <end position="24"/>
    </location>
</feature>
<evidence type="ECO:0000256" key="2">
    <source>
        <dbReference type="SAM" id="Phobius"/>
    </source>
</evidence>
<evidence type="ECO:0000256" key="3">
    <source>
        <dbReference type="SAM" id="SignalP"/>
    </source>
</evidence>
<dbReference type="InterPro" id="IPR050640">
    <property type="entry name" value="Bact_2-comp_sensor_kinase"/>
</dbReference>
<feature type="domain" description="Two component regulator three Y" evidence="5">
    <location>
        <begin position="630"/>
        <end position="683"/>
    </location>
</feature>
<dbReference type="PROSITE" id="PS51257">
    <property type="entry name" value="PROKAR_LIPOPROTEIN"/>
    <property type="match status" value="1"/>
</dbReference>
<dbReference type="Gene3D" id="3.30.565.10">
    <property type="entry name" value="Histidine kinase-like ATPase, C-terminal domain"/>
    <property type="match status" value="1"/>
</dbReference>
<dbReference type="Pfam" id="PF06580">
    <property type="entry name" value="His_kinase"/>
    <property type="match status" value="1"/>
</dbReference>
<dbReference type="STRING" id="1703345.A3860_01225"/>
<dbReference type="AlphaFoldDB" id="A0A1V9G8W3"/>
<feature type="transmembrane region" description="Helical" evidence="2">
    <location>
        <begin position="698"/>
        <end position="721"/>
    </location>
</feature>
<dbReference type="InterPro" id="IPR011123">
    <property type="entry name" value="Y_Y_Y"/>
</dbReference>
<evidence type="ECO:0000259" key="5">
    <source>
        <dbReference type="Pfam" id="PF07495"/>
    </source>
</evidence>
<evidence type="ECO:0008006" key="8">
    <source>
        <dbReference type="Google" id="ProtNLM"/>
    </source>
</evidence>
<keyword evidence="7" id="KW-1185">Reference proteome</keyword>
<evidence type="ECO:0000313" key="7">
    <source>
        <dbReference type="Proteomes" id="UP000192796"/>
    </source>
</evidence>
<feature type="coiled-coil region" evidence="1">
    <location>
        <begin position="723"/>
        <end position="750"/>
    </location>
</feature>
<dbReference type="Proteomes" id="UP000192796">
    <property type="component" value="Unassembled WGS sequence"/>
</dbReference>
<dbReference type="InterPro" id="IPR036890">
    <property type="entry name" value="HATPase_C_sf"/>
</dbReference>
<dbReference type="Gene3D" id="2.60.40.10">
    <property type="entry name" value="Immunoglobulins"/>
    <property type="match status" value="1"/>
</dbReference>
<organism evidence="6 7">
    <name type="scientific">Niastella vici</name>
    <dbReference type="NCBI Taxonomy" id="1703345"/>
    <lineage>
        <taxon>Bacteria</taxon>
        <taxon>Pseudomonadati</taxon>
        <taxon>Bacteroidota</taxon>
        <taxon>Chitinophagia</taxon>
        <taxon>Chitinophagales</taxon>
        <taxon>Chitinophagaceae</taxon>
        <taxon>Niastella</taxon>
    </lineage>
</organism>
<dbReference type="Pfam" id="PF07494">
    <property type="entry name" value="Reg_prop"/>
    <property type="match status" value="1"/>
</dbReference>
<dbReference type="InterPro" id="IPR013783">
    <property type="entry name" value="Ig-like_fold"/>
</dbReference>
<dbReference type="InterPro" id="IPR010559">
    <property type="entry name" value="Sig_transdc_His_kin_internal"/>
</dbReference>
<dbReference type="InterPro" id="IPR015943">
    <property type="entry name" value="WD40/YVTN_repeat-like_dom_sf"/>
</dbReference>
<comment type="caution">
    <text evidence="6">The sequence shown here is derived from an EMBL/GenBank/DDBJ whole genome shotgun (WGS) entry which is preliminary data.</text>
</comment>
<feature type="domain" description="Signal transduction histidine kinase internal region" evidence="4">
    <location>
        <begin position="741"/>
        <end position="819"/>
    </location>
</feature>
<sequence length="957" mass="108557">MITKRYIGALLIFAGLLTACTSYAQEYNYIHYDVKDGLAGSTVYDECQDKDGFIWFATEAGISRFDGTHFKNFTTTDGLPETEVIKLFADSKGRIWMAPFKNSICYYYNGKIHNQENDPVLKKIKPVSVISVMQESADHTILLHSDKDLFTIRSDNTVDVLSHYIKGVNQIFMRPNPVGNGFQLNLNYDSCYIVMDGQVNKISCDIVGKDAFFNKALQRFRKAIKGVTAEDFTPGVNSIRFTSTYNGSWMVDTTTFANYEELFLKGKQVSHGLVDREKNIWFTTLGEGVYKLASREFKTWFFKNNKTAEIFSLLKFKDKIYAGSGVGRAYVKSGIAIDTLNVQKFFYRSPNVNSNNRITCLKQLKDGSLIIGSDGLLTKKSPEGYISNPSIYSVKAVDETDNGSLVVCTGRRTLLVDAEKLTTLDTIWPNRTTSVCYYNNEYYIGTVDGLYILSKDKHARFMGDVYSALRQRISYFCKSPDGLLWIATFGAGIICMKNDQVINQITTSNGISSNICRTIFVSNNFLWAGTDKGINKINITQTPYLVSTYTTSDGLPSDIINAVYVDGNTIYAGSPAGLTFFDESKVTNYSKCNLRLLDISVAGKAQPIQDSYQVRYNENSLKISYAGISFKSGGSISYRYRLKGLNDNWDSTGQTVLEYPSVPPGNYEFELIAVNKKGIISNAIKIAFMVEAPFWQTLPFQILVIAVVILITWLLVAWRFSILRREEQEKMSVQQKLNELEQMALRAQMNPHFIFNCLNSIQNFIITNDLEASNWYLSEFAHLIRQTLDNSEKSTISITNEVLYLKRYLDLEMMRFGHSFSYEIEVSPDLDSDLVNIPTMILQPYIENSIRHGIRYKEDRNGRIDIKFQKSSNGFICIIEDNGIGRKKAQEYKSQMHVEYQSKGMSLTAERINILNRQLIDPITIEIIDLTNAQNQAMGTRVILRIPFSINYKPVKK</sequence>
<evidence type="ECO:0000313" key="6">
    <source>
        <dbReference type="EMBL" id="OQP67010.1"/>
    </source>
</evidence>
<dbReference type="Pfam" id="PF07495">
    <property type="entry name" value="Y_Y_Y"/>
    <property type="match status" value="1"/>
</dbReference>
<dbReference type="PANTHER" id="PTHR34220">
    <property type="entry name" value="SENSOR HISTIDINE KINASE YPDA"/>
    <property type="match status" value="1"/>
</dbReference>
<dbReference type="GO" id="GO:0000155">
    <property type="term" value="F:phosphorelay sensor kinase activity"/>
    <property type="evidence" value="ECO:0007669"/>
    <property type="project" value="InterPro"/>
</dbReference>
<reference evidence="6 7" key="1">
    <citation type="submission" date="2016-03" db="EMBL/GenBank/DDBJ databases">
        <title>Niastella vici sp. nov., isolated from farmland soil.</title>
        <authorList>
            <person name="Chen L."/>
            <person name="Wang D."/>
            <person name="Yang S."/>
            <person name="Wang G."/>
        </authorList>
    </citation>
    <scope>NUCLEOTIDE SEQUENCE [LARGE SCALE GENOMIC DNA]</scope>
    <source>
        <strain evidence="6 7">DJ57</strain>
    </source>
</reference>